<feature type="transmembrane region" description="Helical" evidence="2">
    <location>
        <begin position="6"/>
        <end position="26"/>
    </location>
</feature>
<name>A0ABD5YTK8_9EURY</name>
<dbReference type="Pfam" id="PF24463">
    <property type="entry name" value="DUF7577"/>
    <property type="match status" value="1"/>
</dbReference>
<evidence type="ECO:0000256" key="1">
    <source>
        <dbReference type="SAM" id="MobiDB-lite"/>
    </source>
</evidence>
<keyword evidence="5" id="KW-1185">Reference proteome</keyword>
<reference evidence="4 5" key="1">
    <citation type="journal article" date="2019" name="Int. J. Syst. Evol. Microbiol.">
        <title>The Global Catalogue of Microorganisms (GCM) 10K type strain sequencing project: providing services to taxonomists for standard genome sequencing and annotation.</title>
        <authorList>
            <consortium name="The Broad Institute Genomics Platform"/>
            <consortium name="The Broad Institute Genome Sequencing Center for Infectious Disease"/>
            <person name="Wu L."/>
            <person name="Ma J."/>
        </authorList>
    </citation>
    <scope>NUCLEOTIDE SEQUENCE [LARGE SCALE GENOMIC DNA]</scope>
    <source>
        <strain evidence="4 5">RDMS1</strain>
    </source>
</reference>
<protein>
    <recommendedName>
        <fullName evidence="3">DUF7577 domain-containing protein</fullName>
    </recommendedName>
</protein>
<evidence type="ECO:0000313" key="5">
    <source>
        <dbReference type="Proteomes" id="UP001596417"/>
    </source>
</evidence>
<feature type="domain" description="DUF7577" evidence="3">
    <location>
        <begin position="95"/>
        <end position="120"/>
    </location>
</feature>
<dbReference type="Proteomes" id="UP001596417">
    <property type="component" value="Unassembled WGS sequence"/>
</dbReference>
<comment type="caution">
    <text evidence="4">The sequence shown here is derived from an EMBL/GenBank/DDBJ whole genome shotgun (WGS) entry which is preliminary data.</text>
</comment>
<dbReference type="RefSeq" id="WP_248907511.1">
    <property type="nucleotide sequence ID" value="NZ_CP109979.1"/>
</dbReference>
<keyword evidence="2" id="KW-0812">Transmembrane</keyword>
<evidence type="ECO:0000256" key="2">
    <source>
        <dbReference type="SAM" id="Phobius"/>
    </source>
</evidence>
<gene>
    <name evidence="4" type="ORF">ACFQL7_12285</name>
</gene>
<evidence type="ECO:0000313" key="4">
    <source>
        <dbReference type="EMBL" id="MFC7190546.1"/>
    </source>
</evidence>
<feature type="compositionally biased region" description="Low complexity" evidence="1">
    <location>
        <begin position="39"/>
        <end position="56"/>
    </location>
</feature>
<dbReference type="EMBL" id="JBHTAX010000001">
    <property type="protein sequence ID" value="MFC7190546.1"/>
    <property type="molecule type" value="Genomic_DNA"/>
</dbReference>
<dbReference type="InterPro" id="IPR055999">
    <property type="entry name" value="DUF7577"/>
</dbReference>
<feature type="region of interest" description="Disordered" evidence="1">
    <location>
        <begin position="39"/>
        <end position="67"/>
    </location>
</feature>
<keyword evidence="2" id="KW-0472">Membrane</keyword>
<dbReference type="GeneID" id="76200168"/>
<accession>A0ABD5YTK8</accession>
<evidence type="ECO:0000259" key="3">
    <source>
        <dbReference type="Pfam" id="PF24463"/>
    </source>
</evidence>
<sequence>MGAIVWGILVIVICPLLQIPVIVYIARHLEVESDTNQAADANTDTNADPDVDATATIDTGRPHTPPTWHYWPEVGGHEPVQSFDDESFGQTDSSTITCPHCGAENDRYYTYCRNCVARLPTIGAQ</sequence>
<keyword evidence="2" id="KW-1133">Transmembrane helix</keyword>
<proteinExistence type="predicted"/>
<organism evidence="4 5">
    <name type="scientific">Halocatena marina</name>
    <dbReference type="NCBI Taxonomy" id="2934937"/>
    <lineage>
        <taxon>Archaea</taxon>
        <taxon>Methanobacteriati</taxon>
        <taxon>Methanobacteriota</taxon>
        <taxon>Stenosarchaea group</taxon>
        <taxon>Halobacteria</taxon>
        <taxon>Halobacteriales</taxon>
        <taxon>Natronomonadaceae</taxon>
        <taxon>Halocatena</taxon>
    </lineage>
</organism>
<dbReference type="AlphaFoldDB" id="A0ABD5YTK8"/>